<organism evidence="1 2">
    <name type="scientific">Nocardia pulmonis</name>
    <dbReference type="NCBI Taxonomy" id="2951408"/>
    <lineage>
        <taxon>Bacteria</taxon>
        <taxon>Bacillati</taxon>
        <taxon>Actinomycetota</taxon>
        <taxon>Actinomycetes</taxon>
        <taxon>Mycobacteriales</taxon>
        <taxon>Nocardiaceae</taxon>
        <taxon>Nocardia</taxon>
    </lineage>
</organism>
<reference evidence="1" key="1">
    <citation type="submission" date="2022-06" db="EMBL/GenBank/DDBJ databases">
        <title>Novel species in genus nocardia.</title>
        <authorList>
            <person name="Li F."/>
        </authorList>
    </citation>
    <scope>NUCLEOTIDE SEQUENCE</scope>
    <source>
        <strain evidence="1">CDC141</strain>
    </source>
</reference>
<protein>
    <submittedName>
        <fullName evidence="1">Uncharacterized protein</fullName>
    </submittedName>
</protein>
<keyword evidence="2" id="KW-1185">Reference proteome</keyword>
<dbReference type="RefSeq" id="WP_251912872.1">
    <property type="nucleotide sequence ID" value="NZ_JAMRXG010000006.1"/>
</dbReference>
<sequence length="191" mass="20718">MNTGGDAMGEALGELRARAVAEPFGPVRPEHATGGWELDGDEREWSLVKPVGELRLRVKADTRTTCSWRIGGPDGVLMRHGPAAGVEEAKAEAERWVSQLPRSDVVAGDEPSEEPSPQVAYYADLHHSDQHAPDRAAALRAEGPPPPVEADGYWGRFAYYQHRAEALGDPAAVEMFEQLKAERPPCGGDRS</sequence>
<gene>
    <name evidence="1" type="ORF">NDR86_15895</name>
</gene>
<accession>A0A9X2EB93</accession>
<comment type="caution">
    <text evidence="1">The sequence shown here is derived from an EMBL/GenBank/DDBJ whole genome shotgun (WGS) entry which is preliminary data.</text>
</comment>
<dbReference type="Proteomes" id="UP001139157">
    <property type="component" value="Unassembled WGS sequence"/>
</dbReference>
<name>A0A9X2EB93_9NOCA</name>
<dbReference type="AlphaFoldDB" id="A0A9X2EB93"/>
<proteinExistence type="predicted"/>
<evidence type="ECO:0000313" key="2">
    <source>
        <dbReference type="Proteomes" id="UP001139157"/>
    </source>
</evidence>
<evidence type="ECO:0000313" key="1">
    <source>
        <dbReference type="EMBL" id="MCM6774958.1"/>
    </source>
</evidence>
<dbReference type="EMBL" id="JAMRXG010000006">
    <property type="protein sequence ID" value="MCM6774958.1"/>
    <property type="molecule type" value="Genomic_DNA"/>
</dbReference>